<evidence type="ECO:0000313" key="3">
    <source>
        <dbReference type="EMBL" id="HIU65350.1"/>
    </source>
</evidence>
<accession>A0A9D1MRK8</accession>
<evidence type="ECO:0000256" key="1">
    <source>
        <dbReference type="SAM" id="MobiDB-lite"/>
    </source>
</evidence>
<sequence>MRRLPLCFFLIAFSAPFAFADGTSTTISRVIPSAASNTSSTSQTSSRGTSSTVSRAQTSRTTTAAQTSVPQASSTSSTTDTSSRDSEARNVVNRTASSAATATQDSNVVRVGSRVLNLGGESSTTSTATSRGSTTTVSGGVSRAGTAQTSSNSARDNLEATVNTVGRNARVEAASINNNPAVRRAGLTLRPSTAEVGGRATIAGTTVQTGSNIDEEVRGVQSRSATTTPTTESITEAKERLDLTADLNTSCQQQYNDCMDQFCSVIDSNQKRCSCSANLNNYTRVEEAVTDANNQLNEVAQRIRYVGLSADEIRAIMTETEAEEALSGAKDTSETRNMLDEIEALIRDPSSASSTSSYNSSAFGLDMDLDFSSDTADIFSLDFLNTGTTSMSNLRGRDLYNAAKSRCKTILNQCEAAGANVEQITANYDLAIDKDCISYEQGLTKMNETLVSNVRSANLMLQKARLAVLQNKNQYDAKGCIAALDTCMTDEMVCGADYTKCLDPTKKYIDENGEVVLGQNITKITDFMTSYNNANITSDFLKNSYTMSINEDSCSAAIKQGDDDATGNNGACVVSYLLKKIGTKQEVTDEGLCRAVLDKCQAYTYDDNGNYQPYNDVVTNYIQRAMVNIKAQQQQIISDYASNCMLDIATCYNQQVTQVNAWSSSASINGIYNVMRGACRNVALTCAYAVFDKDTTSCTTEDVCIDSISEMFYQSLLCPDNSTYQEDPGVAGTDGYVNERCKCLSGYKVSGTQCVAISCPDNASVNSSGVCECDSGYKLTEGKCVAVSCQAHAHFDASAGECVCDDGFVKVLSRTPGSIAGFTCDPCPEDATYDAKGKTCICSNGTYINGVNACRN</sequence>
<keyword evidence="2" id="KW-0732">Signal</keyword>
<name>A0A9D1MRK8_9PROT</name>
<reference evidence="3" key="2">
    <citation type="journal article" date="2021" name="PeerJ">
        <title>Extensive microbial diversity within the chicken gut microbiome revealed by metagenomics and culture.</title>
        <authorList>
            <person name="Gilroy R."/>
            <person name="Ravi A."/>
            <person name="Getino M."/>
            <person name="Pursley I."/>
            <person name="Horton D.L."/>
            <person name="Alikhan N.F."/>
            <person name="Baker D."/>
            <person name="Gharbi K."/>
            <person name="Hall N."/>
            <person name="Watson M."/>
            <person name="Adriaenssens E.M."/>
            <person name="Foster-Nyarko E."/>
            <person name="Jarju S."/>
            <person name="Secka A."/>
            <person name="Antonio M."/>
            <person name="Oren A."/>
            <person name="Chaudhuri R.R."/>
            <person name="La Ragione R."/>
            <person name="Hildebrand F."/>
            <person name="Pallen M.J."/>
        </authorList>
    </citation>
    <scope>NUCLEOTIDE SEQUENCE</scope>
    <source>
        <strain evidence="3">CHK136-897</strain>
    </source>
</reference>
<proteinExistence type="predicted"/>
<feature type="region of interest" description="Disordered" evidence="1">
    <location>
        <begin position="117"/>
        <end position="154"/>
    </location>
</feature>
<feature type="signal peptide" evidence="2">
    <location>
        <begin position="1"/>
        <end position="20"/>
    </location>
</feature>
<reference evidence="3" key="1">
    <citation type="submission" date="2020-10" db="EMBL/GenBank/DDBJ databases">
        <authorList>
            <person name="Gilroy R."/>
        </authorList>
    </citation>
    <scope>NUCLEOTIDE SEQUENCE</scope>
    <source>
        <strain evidence="3">CHK136-897</strain>
    </source>
</reference>
<evidence type="ECO:0000313" key="4">
    <source>
        <dbReference type="Proteomes" id="UP000824142"/>
    </source>
</evidence>
<gene>
    <name evidence="3" type="ORF">IAC63_01780</name>
</gene>
<protein>
    <submittedName>
        <fullName evidence="3">Uncharacterized protein</fullName>
    </submittedName>
</protein>
<dbReference type="Proteomes" id="UP000824142">
    <property type="component" value="Unassembled WGS sequence"/>
</dbReference>
<feature type="compositionally biased region" description="Low complexity" evidence="1">
    <location>
        <begin position="33"/>
        <end position="81"/>
    </location>
</feature>
<dbReference type="AlphaFoldDB" id="A0A9D1MRK8"/>
<organism evidence="3 4">
    <name type="scientific">Candidatus Enterousia avicola</name>
    <dbReference type="NCBI Taxonomy" id="2840787"/>
    <lineage>
        <taxon>Bacteria</taxon>
        <taxon>Pseudomonadati</taxon>
        <taxon>Pseudomonadota</taxon>
        <taxon>Alphaproteobacteria</taxon>
        <taxon>Candidatus Enterousia</taxon>
    </lineage>
</organism>
<dbReference type="Gene3D" id="2.10.25.10">
    <property type="entry name" value="Laminin"/>
    <property type="match status" value="1"/>
</dbReference>
<evidence type="ECO:0000256" key="2">
    <source>
        <dbReference type="SAM" id="SignalP"/>
    </source>
</evidence>
<dbReference type="EMBL" id="DVNO01000012">
    <property type="protein sequence ID" value="HIU65350.1"/>
    <property type="molecule type" value="Genomic_DNA"/>
</dbReference>
<feature type="chain" id="PRO_5038460092" evidence="2">
    <location>
        <begin position="21"/>
        <end position="856"/>
    </location>
</feature>
<feature type="compositionally biased region" description="Low complexity" evidence="1">
    <location>
        <begin position="122"/>
        <end position="146"/>
    </location>
</feature>
<comment type="caution">
    <text evidence="3">The sequence shown here is derived from an EMBL/GenBank/DDBJ whole genome shotgun (WGS) entry which is preliminary data.</text>
</comment>
<feature type="region of interest" description="Disordered" evidence="1">
    <location>
        <begin position="33"/>
        <end position="105"/>
    </location>
</feature>